<comment type="caution">
    <text evidence="1">The sequence shown here is derived from an EMBL/GenBank/DDBJ whole genome shotgun (WGS) entry which is preliminary data.</text>
</comment>
<accession>A0ABR3K3D5</accession>
<name>A0ABR3K3D5_TRISP</name>
<evidence type="ECO:0000313" key="2">
    <source>
        <dbReference type="Proteomes" id="UP001558632"/>
    </source>
</evidence>
<dbReference type="EMBL" id="JBEUSY010000498">
    <property type="protein sequence ID" value="KAL1228718.1"/>
    <property type="molecule type" value="Genomic_DNA"/>
</dbReference>
<dbReference type="Proteomes" id="UP001558632">
    <property type="component" value="Unassembled WGS sequence"/>
</dbReference>
<organism evidence="1 2">
    <name type="scientific">Trichinella spiralis</name>
    <name type="common">Trichina worm</name>
    <dbReference type="NCBI Taxonomy" id="6334"/>
    <lineage>
        <taxon>Eukaryota</taxon>
        <taxon>Metazoa</taxon>
        <taxon>Ecdysozoa</taxon>
        <taxon>Nematoda</taxon>
        <taxon>Enoplea</taxon>
        <taxon>Dorylaimia</taxon>
        <taxon>Trichinellida</taxon>
        <taxon>Trichinellidae</taxon>
        <taxon>Trichinella</taxon>
    </lineage>
</organism>
<evidence type="ECO:0000313" key="1">
    <source>
        <dbReference type="EMBL" id="KAL1228718.1"/>
    </source>
</evidence>
<keyword evidence="2" id="KW-1185">Reference proteome</keyword>
<reference evidence="1 2" key="1">
    <citation type="submission" date="2024-07" db="EMBL/GenBank/DDBJ databases">
        <title>Enhanced genomic and transcriptomic resources for Trichinella pseudospiralis and T. spiralis underpin the discovery of pronounced molecular differences between stages and species.</title>
        <authorList>
            <person name="Pasi K.K."/>
            <person name="La Rosa G."/>
            <person name="Gomez-Morales M.A."/>
            <person name="Tosini F."/>
            <person name="Sumanam S."/>
            <person name="Young N.D."/>
            <person name="Chang B.C."/>
            <person name="Robin G.B."/>
        </authorList>
    </citation>
    <scope>NUCLEOTIDE SEQUENCE [LARGE SCALE GENOMIC DNA]</scope>
    <source>
        <strain evidence="1">ISS534</strain>
    </source>
</reference>
<gene>
    <name evidence="1" type="ORF">TSPI_11025</name>
</gene>
<proteinExistence type="predicted"/>
<sequence length="68" mass="7723">MRRRLFCQSALRIKSRTIIDGHVENDQDVVNSTKDNQRVQFYSLISSIIEANLQISSVDASMGNCVSY</sequence>
<protein>
    <submittedName>
        <fullName evidence="1">E3 ubiquitin-protein ligase</fullName>
    </submittedName>
</protein>